<sequence length="54" mass="6047">MTFLPCFAVCVPFVPCLDFLPFVFLGSWGLDTFKLSCPSCVLRALWSSFLASYC</sequence>
<dbReference type="Proteomes" id="UP000043437">
    <property type="component" value="Unassembled WGS sequence"/>
</dbReference>
<accession>A0A0K2Y453</accession>
<dbReference type="AlphaFoldDB" id="A0A0K2Y453"/>
<proteinExistence type="predicted"/>
<evidence type="ECO:0000313" key="1">
    <source>
        <dbReference type="EMBL" id="CRF52629.1"/>
    </source>
</evidence>
<name>A0A0K2Y453_9HELI</name>
<organism evidence="1 2">
    <name type="scientific">Helicobacter ailurogastricus</name>
    <dbReference type="NCBI Taxonomy" id="1578720"/>
    <lineage>
        <taxon>Bacteria</taxon>
        <taxon>Pseudomonadati</taxon>
        <taxon>Campylobacterota</taxon>
        <taxon>Epsilonproteobacteria</taxon>
        <taxon>Campylobacterales</taxon>
        <taxon>Helicobacteraceae</taxon>
        <taxon>Helicobacter</taxon>
    </lineage>
</organism>
<evidence type="ECO:0000313" key="2">
    <source>
        <dbReference type="Proteomes" id="UP000043437"/>
    </source>
</evidence>
<gene>
    <name evidence="1" type="ORF">HAL07_10940</name>
</gene>
<dbReference type="EMBL" id="CDMG01000009">
    <property type="protein sequence ID" value="CRF52629.1"/>
    <property type="molecule type" value="Genomic_DNA"/>
</dbReference>
<protein>
    <submittedName>
        <fullName evidence="1">Uncharacterized protein</fullName>
    </submittedName>
</protein>
<reference evidence="2" key="1">
    <citation type="submission" date="2014-12" db="EMBL/GenBank/DDBJ databases">
        <authorList>
            <person name="Jaenicke S."/>
        </authorList>
    </citation>
    <scope>NUCLEOTIDE SEQUENCE [LARGE SCALE GENOMIC DNA]</scope>
</reference>